<evidence type="ECO:0000313" key="5">
    <source>
        <dbReference type="Proteomes" id="UP001079657"/>
    </source>
</evidence>
<dbReference type="PANTHER" id="PTHR43420">
    <property type="entry name" value="ACETYLTRANSFERASE"/>
    <property type="match status" value="1"/>
</dbReference>
<dbReference type="InterPro" id="IPR000182">
    <property type="entry name" value="GNAT_dom"/>
</dbReference>
<sequence length="166" mass="19340">MRIIKAKESDLSNIMLLISKTVETMIQEKNYQWDKSYPDVDIIADDINNNSLYIIKNEENYLGTITINEDQSPEYVDVNWLTSGKKTLIIHRLAIHPSAQRQGIAKNLINFAEEYARKNNYTSIRLDTFSENQKALSLYDKCGYKRTGKVYFSHRTTPFTCFEKIL</sequence>
<dbReference type="InterPro" id="IPR050680">
    <property type="entry name" value="YpeA/RimI_acetyltransf"/>
</dbReference>
<name>A0ABT4CJ26_9CLOT</name>
<keyword evidence="2" id="KW-0012">Acyltransferase</keyword>
<evidence type="ECO:0000259" key="3">
    <source>
        <dbReference type="PROSITE" id="PS51186"/>
    </source>
</evidence>
<comment type="caution">
    <text evidence="4">The sequence shown here is derived from an EMBL/GenBank/DDBJ whole genome shotgun (WGS) entry which is preliminary data.</text>
</comment>
<dbReference type="CDD" id="cd04301">
    <property type="entry name" value="NAT_SF"/>
    <property type="match status" value="1"/>
</dbReference>
<keyword evidence="5" id="KW-1185">Reference proteome</keyword>
<proteinExistence type="predicted"/>
<dbReference type="InterPro" id="IPR016181">
    <property type="entry name" value="Acyl_CoA_acyltransferase"/>
</dbReference>
<protein>
    <submittedName>
        <fullName evidence="4">GNAT family N-acetyltransferase</fullName>
    </submittedName>
</protein>
<dbReference type="EMBL" id="JAPQES010000001">
    <property type="protein sequence ID" value="MCY6369051.1"/>
    <property type="molecule type" value="Genomic_DNA"/>
</dbReference>
<gene>
    <name evidence="4" type="ORF">OXH55_00135</name>
</gene>
<accession>A0ABT4CJ26</accession>
<dbReference type="PROSITE" id="PS51186">
    <property type="entry name" value="GNAT"/>
    <property type="match status" value="1"/>
</dbReference>
<feature type="domain" description="N-acetyltransferase" evidence="3">
    <location>
        <begin position="1"/>
        <end position="166"/>
    </location>
</feature>
<dbReference type="Gene3D" id="3.40.630.30">
    <property type="match status" value="1"/>
</dbReference>
<organism evidence="4 5">
    <name type="scientific">Clostridium ganghwense</name>
    <dbReference type="NCBI Taxonomy" id="312089"/>
    <lineage>
        <taxon>Bacteria</taxon>
        <taxon>Bacillati</taxon>
        <taxon>Bacillota</taxon>
        <taxon>Clostridia</taxon>
        <taxon>Eubacteriales</taxon>
        <taxon>Clostridiaceae</taxon>
        <taxon>Clostridium</taxon>
    </lineage>
</organism>
<dbReference type="PANTHER" id="PTHR43420:SF46">
    <property type="entry name" value="ACETYLTRANSFERASE"/>
    <property type="match status" value="1"/>
</dbReference>
<reference evidence="4" key="1">
    <citation type="submission" date="2022-12" db="EMBL/GenBank/DDBJ databases">
        <authorList>
            <person name="Wang J."/>
        </authorList>
    </citation>
    <scope>NUCLEOTIDE SEQUENCE</scope>
    <source>
        <strain evidence="4">HY-42-06</strain>
    </source>
</reference>
<evidence type="ECO:0000256" key="2">
    <source>
        <dbReference type="ARBA" id="ARBA00023315"/>
    </source>
</evidence>
<dbReference type="Proteomes" id="UP001079657">
    <property type="component" value="Unassembled WGS sequence"/>
</dbReference>
<keyword evidence="1" id="KW-0808">Transferase</keyword>
<evidence type="ECO:0000313" key="4">
    <source>
        <dbReference type="EMBL" id="MCY6369051.1"/>
    </source>
</evidence>
<evidence type="ECO:0000256" key="1">
    <source>
        <dbReference type="ARBA" id="ARBA00022679"/>
    </source>
</evidence>
<dbReference type="RefSeq" id="WP_268047377.1">
    <property type="nucleotide sequence ID" value="NZ_JAPQES010000001.1"/>
</dbReference>
<dbReference type="SUPFAM" id="SSF55729">
    <property type="entry name" value="Acyl-CoA N-acyltransferases (Nat)"/>
    <property type="match status" value="1"/>
</dbReference>
<dbReference type="Pfam" id="PF00583">
    <property type="entry name" value="Acetyltransf_1"/>
    <property type="match status" value="1"/>
</dbReference>